<protein>
    <submittedName>
        <fullName evidence="1">Uncharacterized protein</fullName>
    </submittedName>
</protein>
<accession>A0A803YSW8</accession>
<dbReference type="InParanoid" id="A0A803YSW8"/>
<evidence type="ECO:0000313" key="2">
    <source>
        <dbReference type="Proteomes" id="UP000001645"/>
    </source>
</evidence>
<dbReference type="Ensembl" id="ENSMGAT00000029938.1">
    <property type="protein sequence ID" value="ENSMGAP00000034866.1"/>
    <property type="gene ID" value="ENSMGAG00000020569.1"/>
</dbReference>
<dbReference type="Proteomes" id="UP000001645">
    <property type="component" value="Chromosome 4"/>
</dbReference>
<sequence length="83" mass="9382">GAASRYSHLFAPPLCLRGKIRAYVCPCGVSVCTYVLKCTLCVYMCLCIYHGCIHTHLYVHGTYGVYVYIHVEWDVHVSTYTCV</sequence>
<organism evidence="1 2">
    <name type="scientific">Meleagris gallopavo</name>
    <name type="common">Wild turkey</name>
    <dbReference type="NCBI Taxonomy" id="9103"/>
    <lineage>
        <taxon>Eukaryota</taxon>
        <taxon>Metazoa</taxon>
        <taxon>Chordata</taxon>
        <taxon>Craniata</taxon>
        <taxon>Vertebrata</taxon>
        <taxon>Euteleostomi</taxon>
        <taxon>Archelosauria</taxon>
        <taxon>Archosauria</taxon>
        <taxon>Dinosauria</taxon>
        <taxon>Saurischia</taxon>
        <taxon>Theropoda</taxon>
        <taxon>Coelurosauria</taxon>
        <taxon>Aves</taxon>
        <taxon>Neognathae</taxon>
        <taxon>Galloanserae</taxon>
        <taxon>Galliformes</taxon>
        <taxon>Phasianidae</taxon>
        <taxon>Meleagridinae</taxon>
        <taxon>Meleagris</taxon>
    </lineage>
</organism>
<keyword evidence="2" id="KW-1185">Reference proteome</keyword>
<name>A0A803YSW8_MELGA</name>
<reference evidence="1 2" key="1">
    <citation type="journal article" date="2010" name="PLoS Biol.">
        <title>Multi-platform next-generation sequencing of the domestic turkey (Meleagris gallopavo): genome assembly and analysis.</title>
        <authorList>
            <person name="Dalloul R.A."/>
            <person name="Long J.A."/>
            <person name="Zimin A.V."/>
            <person name="Aslam L."/>
            <person name="Beal K."/>
            <person name="Blomberg L.A."/>
            <person name="Bouffard P."/>
            <person name="Burt D.W."/>
            <person name="Crasta O."/>
            <person name="Crooijmans R.P."/>
            <person name="Cooper K."/>
            <person name="Coulombe R.A."/>
            <person name="De S."/>
            <person name="Delany M.E."/>
            <person name="Dodgson J.B."/>
            <person name="Dong J.J."/>
            <person name="Evans C."/>
            <person name="Frederickson K.M."/>
            <person name="Flicek P."/>
            <person name="Florea L."/>
            <person name="Folkerts O."/>
            <person name="Groenen M.A."/>
            <person name="Harkins T.T."/>
            <person name="Herrero J."/>
            <person name="Hoffmann S."/>
            <person name="Megens H.J."/>
            <person name="Jiang A."/>
            <person name="de Jong P."/>
            <person name="Kaiser P."/>
            <person name="Kim H."/>
            <person name="Kim K.W."/>
            <person name="Kim S."/>
            <person name="Langenberger D."/>
            <person name="Lee M.K."/>
            <person name="Lee T."/>
            <person name="Mane S."/>
            <person name="Marcais G."/>
            <person name="Marz M."/>
            <person name="McElroy A.P."/>
            <person name="Modise T."/>
            <person name="Nefedov M."/>
            <person name="Notredame C."/>
            <person name="Paton I.R."/>
            <person name="Payne W.S."/>
            <person name="Pertea G."/>
            <person name="Prickett D."/>
            <person name="Puiu D."/>
            <person name="Qioa D."/>
            <person name="Raineri E."/>
            <person name="Ruffier M."/>
            <person name="Salzberg S.L."/>
            <person name="Schatz M.C."/>
            <person name="Scheuring C."/>
            <person name="Schmidt C.J."/>
            <person name="Schroeder S."/>
            <person name="Searle S.M."/>
            <person name="Smith E.J."/>
            <person name="Smith J."/>
            <person name="Sonstegard T.S."/>
            <person name="Stadler P.F."/>
            <person name="Tafer H."/>
            <person name="Tu Z.J."/>
            <person name="Van Tassell C.P."/>
            <person name="Vilella A.J."/>
            <person name="Williams K.P."/>
            <person name="Yorke J.A."/>
            <person name="Zhang L."/>
            <person name="Zhang H.B."/>
            <person name="Zhang X."/>
            <person name="Zhang Y."/>
            <person name="Reed K.M."/>
        </authorList>
    </citation>
    <scope>NUCLEOTIDE SEQUENCE [LARGE SCALE GENOMIC DNA]</scope>
</reference>
<dbReference type="AlphaFoldDB" id="A0A803YSW8"/>
<proteinExistence type="predicted"/>
<reference evidence="1" key="3">
    <citation type="submission" date="2025-09" db="UniProtKB">
        <authorList>
            <consortium name="Ensembl"/>
        </authorList>
    </citation>
    <scope>IDENTIFICATION</scope>
</reference>
<reference evidence="1" key="2">
    <citation type="submission" date="2025-08" db="UniProtKB">
        <authorList>
            <consortium name="Ensembl"/>
        </authorList>
    </citation>
    <scope>IDENTIFICATION</scope>
</reference>
<evidence type="ECO:0000313" key="1">
    <source>
        <dbReference type="Ensembl" id="ENSMGAP00000034866.1"/>
    </source>
</evidence>